<evidence type="ECO:0000313" key="2">
    <source>
        <dbReference type="Proteomes" id="UP000198211"/>
    </source>
</evidence>
<dbReference type="OrthoDB" id="154361at2759"/>
<name>A0A225VWR5_9STRA</name>
<keyword evidence="2" id="KW-1185">Reference proteome</keyword>
<dbReference type="AlphaFoldDB" id="A0A225VWR5"/>
<accession>A0A225VWR5</accession>
<proteinExistence type="predicted"/>
<dbReference type="EMBL" id="NBNE01002825">
    <property type="protein sequence ID" value="OWZ09348.1"/>
    <property type="molecule type" value="Genomic_DNA"/>
</dbReference>
<reference evidence="2" key="1">
    <citation type="submission" date="2017-03" db="EMBL/GenBank/DDBJ databases">
        <title>Phytopthora megakarya and P. palmivora, two closely related causual agents of cacao black pod achieved similar genome size and gene model numbers by different mechanisms.</title>
        <authorList>
            <person name="Ali S."/>
            <person name="Shao J."/>
            <person name="Larry D.J."/>
            <person name="Kronmiller B."/>
            <person name="Shen D."/>
            <person name="Strem M.D."/>
            <person name="Melnick R.L."/>
            <person name="Guiltinan M.J."/>
            <person name="Tyler B.M."/>
            <person name="Meinhardt L.W."/>
            <person name="Bailey B.A."/>
        </authorList>
    </citation>
    <scope>NUCLEOTIDE SEQUENCE [LARGE SCALE GENOMIC DNA]</scope>
    <source>
        <strain evidence="2">zdho120</strain>
    </source>
</reference>
<dbReference type="Proteomes" id="UP000198211">
    <property type="component" value="Unassembled WGS sequence"/>
</dbReference>
<sequence length="171" mass="19394">MSLPDAIIARLDAFSSYENDLLDHIQQRVSVKAPQASAASLQGGSSRPQPLILSVKPFEEKEGENIMLKICEVEIVMAREWALTSESSVDCAFPTWDELKKTLSVVFLSPNHIYHVRSRFLPCRQKKKNLFCPSATYTHHRHVCRPLPEAVTTTVFMDGLRTRVAHTEVFR</sequence>
<evidence type="ECO:0000313" key="1">
    <source>
        <dbReference type="EMBL" id="OWZ09348.1"/>
    </source>
</evidence>
<organism evidence="1 2">
    <name type="scientific">Phytophthora megakarya</name>
    <dbReference type="NCBI Taxonomy" id="4795"/>
    <lineage>
        <taxon>Eukaryota</taxon>
        <taxon>Sar</taxon>
        <taxon>Stramenopiles</taxon>
        <taxon>Oomycota</taxon>
        <taxon>Peronosporomycetes</taxon>
        <taxon>Peronosporales</taxon>
        <taxon>Peronosporaceae</taxon>
        <taxon>Phytophthora</taxon>
    </lineage>
</organism>
<gene>
    <name evidence="1" type="ORF">PHMEG_00017970</name>
</gene>
<protein>
    <submittedName>
        <fullName evidence="1">Gag Polyprotein</fullName>
    </submittedName>
</protein>
<comment type="caution">
    <text evidence="1">The sequence shown here is derived from an EMBL/GenBank/DDBJ whole genome shotgun (WGS) entry which is preliminary data.</text>
</comment>